<keyword evidence="7" id="KW-0460">Magnesium</keyword>
<dbReference type="GO" id="GO:0046872">
    <property type="term" value="F:metal ion binding"/>
    <property type="evidence" value="ECO:0007669"/>
    <property type="project" value="UniProtKB-KW"/>
</dbReference>
<dbReference type="Pfam" id="PF08245">
    <property type="entry name" value="Mur_ligase_M"/>
    <property type="match status" value="1"/>
</dbReference>
<dbReference type="InterPro" id="IPR004101">
    <property type="entry name" value="Mur_ligase_C"/>
</dbReference>
<dbReference type="PANTHER" id="PTHR11136">
    <property type="entry name" value="FOLYLPOLYGLUTAMATE SYNTHASE-RELATED"/>
    <property type="match status" value="1"/>
</dbReference>
<evidence type="ECO:0000256" key="10">
    <source>
        <dbReference type="PIRNR" id="PIRNR001563"/>
    </source>
</evidence>
<dbReference type="GO" id="GO:0005737">
    <property type="term" value="C:cytoplasm"/>
    <property type="evidence" value="ECO:0007669"/>
    <property type="project" value="TreeGrafter"/>
</dbReference>
<evidence type="ECO:0000256" key="7">
    <source>
        <dbReference type="ARBA" id="ARBA00022842"/>
    </source>
</evidence>
<evidence type="ECO:0000259" key="11">
    <source>
        <dbReference type="Pfam" id="PF02875"/>
    </source>
</evidence>
<protein>
    <recommendedName>
        <fullName evidence="2">tetrahydrofolate synthase</fullName>
        <ecNumber evidence="2">6.3.2.17</ecNumber>
    </recommendedName>
    <alternativeName>
        <fullName evidence="8">Tetrahydrofolylpolyglutamate synthase</fullName>
    </alternativeName>
</protein>
<dbReference type="SUPFAM" id="SSF53244">
    <property type="entry name" value="MurD-like peptide ligases, peptide-binding domain"/>
    <property type="match status" value="1"/>
</dbReference>
<keyword evidence="14" id="KW-1185">Reference proteome</keyword>
<dbReference type="EMBL" id="NRGR01000020">
    <property type="protein sequence ID" value="PCC38644.1"/>
    <property type="molecule type" value="Genomic_DNA"/>
</dbReference>
<dbReference type="Pfam" id="PF02875">
    <property type="entry name" value="Mur_ligase_C"/>
    <property type="match status" value="1"/>
</dbReference>
<dbReference type="Gene3D" id="3.40.1190.10">
    <property type="entry name" value="Mur-like, catalytic domain"/>
    <property type="match status" value="1"/>
</dbReference>
<dbReference type="Proteomes" id="UP000218598">
    <property type="component" value="Unassembled WGS sequence"/>
</dbReference>
<dbReference type="OrthoDB" id="9809356at2"/>
<dbReference type="GO" id="GO:0005524">
    <property type="term" value="F:ATP binding"/>
    <property type="evidence" value="ECO:0007669"/>
    <property type="project" value="UniProtKB-KW"/>
</dbReference>
<feature type="domain" description="Mur ligase central" evidence="12">
    <location>
        <begin position="148"/>
        <end position="292"/>
    </location>
</feature>
<comment type="similarity">
    <text evidence="1 10">Belongs to the folylpolyglutamate synthase family.</text>
</comment>
<evidence type="ECO:0000256" key="9">
    <source>
        <dbReference type="ARBA" id="ARBA00047493"/>
    </source>
</evidence>
<evidence type="ECO:0000259" key="12">
    <source>
        <dbReference type="Pfam" id="PF08245"/>
    </source>
</evidence>
<dbReference type="InterPro" id="IPR036565">
    <property type="entry name" value="Mur-like_cat_sf"/>
</dbReference>
<evidence type="ECO:0000313" key="13">
    <source>
        <dbReference type="EMBL" id="PCC38644.1"/>
    </source>
</evidence>
<dbReference type="InterPro" id="IPR018109">
    <property type="entry name" value="Folylpolyglutamate_synth_CS"/>
</dbReference>
<dbReference type="PROSITE" id="PS01012">
    <property type="entry name" value="FOLYLPOLYGLU_SYNT_2"/>
    <property type="match status" value="1"/>
</dbReference>
<dbReference type="InterPro" id="IPR013221">
    <property type="entry name" value="Mur_ligase_cen"/>
</dbReference>
<organism evidence="13 14">
    <name type="scientific">Brachybacterium alimentarium</name>
    <dbReference type="NCBI Taxonomy" id="47845"/>
    <lineage>
        <taxon>Bacteria</taxon>
        <taxon>Bacillati</taxon>
        <taxon>Actinomycetota</taxon>
        <taxon>Actinomycetes</taxon>
        <taxon>Micrococcales</taxon>
        <taxon>Dermabacteraceae</taxon>
        <taxon>Brachybacterium</taxon>
    </lineage>
</organism>
<dbReference type="AlphaFoldDB" id="A0A2A3YH71"/>
<keyword evidence="4" id="KW-0479">Metal-binding</keyword>
<dbReference type="PROSITE" id="PS01011">
    <property type="entry name" value="FOLYLPOLYGLU_SYNT_1"/>
    <property type="match status" value="1"/>
</dbReference>
<dbReference type="SUPFAM" id="SSF53623">
    <property type="entry name" value="MurD-like peptide ligases, catalytic domain"/>
    <property type="match status" value="1"/>
</dbReference>
<evidence type="ECO:0000256" key="2">
    <source>
        <dbReference type="ARBA" id="ARBA00013025"/>
    </source>
</evidence>
<comment type="catalytic activity">
    <reaction evidence="9">
        <text>(6S)-5,6,7,8-tetrahydrofolyl-(gamma-L-Glu)(n) + L-glutamate + ATP = (6S)-5,6,7,8-tetrahydrofolyl-(gamma-L-Glu)(n+1) + ADP + phosphate + H(+)</text>
        <dbReference type="Rhea" id="RHEA:10580"/>
        <dbReference type="Rhea" id="RHEA-COMP:14738"/>
        <dbReference type="Rhea" id="RHEA-COMP:14740"/>
        <dbReference type="ChEBI" id="CHEBI:15378"/>
        <dbReference type="ChEBI" id="CHEBI:29985"/>
        <dbReference type="ChEBI" id="CHEBI:30616"/>
        <dbReference type="ChEBI" id="CHEBI:43474"/>
        <dbReference type="ChEBI" id="CHEBI:141005"/>
        <dbReference type="ChEBI" id="CHEBI:456216"/>
        <dbReference type="EC" id="6.3.2.17"/>
    </reaction>
</comment>
<keyword evidence="5 10" id="KW-0547">Nucleotide-binding</keyword>
<sequence>MPSSPRPGTSRPAMSPELREVYAALLERAPENRIEPDLSRVTRVMELMGDPQQAYRSIRIAGTNGKTTTARILERILREAGLRTGRTTSPHLHSPVERIAIDGVPIDEEGFLQAYQDVEPFAAIVDAEQEAAGGVRLTYFEYLTAMAFQAFASAPVDVAVVETGLGGTWDATGVVDPDVTVITPISMDHMDYLGDTIAEIAGEKAGILTAEATAILASQPFEDAADVLRDRIMELGAEAAVEDQQIGVLARTPGVGGQMLTLQGIAGRYEEVFLSLLGEHQASNALLAVAAAEALLGNGTAPLDGELLSAALSTVTSPGRAEVVRQSPTILLDAAHNPAGAQKLVETVRENFRFTRTIGLVGILQEKDAEEILTVLEPLLDEVVISQSSSPRAIPADVLADLAREIFDDEDRVLEHGSLPDAIQAAVNLSEVGGDQFGGIVVAGSVTLAAEVRDLLGVPEED</sequence>
<dbReference type="PIRSF" id="PIRSF001563">
    <property type="entry name" value="Folylpolyglu_synth"/>
    <property type="match status" value="1"/>
</dbReference>
<reference evidence="13 14" key="1">
    <citation type="journal article" date="2017" name="Elife">
        <title>Extensive horizontal gene transfer in cheese-associated bacteria.</title>
        <authorList>
            <person name="Bonham K.S."/>
            <person name="Wolfe B.E."/>
            <person name="Dutton R.J."/>
        </authorList>
    </citation>
    <scope>NUCLEOTIDE SEQUENCE [LARGE SCALE GENOMIC DNA]</scope>
    <source>
        <strain evidence="13 14">341_9</strain>
    </source>
</reference>
<evidence type="ECO:0000313" key="14">
    <source>
        <dbReference type="Proteomes" id="UP000218598"/>
    </source>
</evidence>
<keyword evidence="3 10" id="KW-0436">Ligase</keyword>
<evidence type="ECO:0000256" key="4">
    <source>
        <dbReference type="ARBA" id="ARBA00022723"/>
    </source>
</evidence>
<gene>
    <name evidence="13" type="ORF">CIK66_11905</name>
</gene>
<evidence type="ECO:0000256" key="5">
    <source>
        <dbReference type="ARBA" id="ARBA00022741"/>
    </source>
</evidence>
<evidence type="ECO:0000256" key="6">
    <source>
        <dbReference type="ARBA" id="ARBA00022840"/>
    </source>
</evidence>
<dbReference type="InterPro" id="IPR001645">
    <property type="entry name" value="Folylpolyglutamate_synth"/>
</dbReference>
<dbReference type="NCBIfam" id="TIGR01499">
    <property type="entry name" value="folC"/>
    <property type="match status" value="1"/>
</dbReference>
<keyword evidence="6 10" id="KW-0067">ATP-binding</keyword>
<evidence type="ECO:0000256" key="1">
    <source>
        <dbReference type="ARBA" id="ARBA00008276"/>
    </source>
</evidence>
<dbReference type="Gene3D" id="3.90.190.20">
    <property type="entry name" value="Mur ligase, C-terminal domain"/>
    <property type="match status" value="1"/>
</dbReference>
<dbReference type="GO" id="GO:0008841">
    <property type="term" value="F:dihydrofolate synthase activity"/>
    <property type="evidence" value="ECO:0007669"/>
    <property type="project" value="TreeGrafter"/>
</dbReference>
<dbReference type="EC" id="6.3.2.17" evidence="2"/>
<dbReference type="InterPro" id="IPR036615">
    <property type="entry name" value="Mur_ligase_C_dom_sf"/>
</dbReference>
<dbReference type="GO" id="GO:0004326">
    <property type="term" value="F:tetrahydrofolylpolyglutamate synthase activity"/>
    <property type="evidence" value="ECO:0007669"/>
    <property type="project" value="UniProtKB-EC"/>
</dbReference>
<feature type="domain" description="Mur ligase C-terminal" evidence="11">
    <location>
        <begin position="319"/>
        <end position="433"/>
    </location>
</feature>
<dbReference type="PANTHER" id="PTHR11136:SF0">
    <property type="entry name" value="DIHYDROFOLATE SYNTHETASE-RELATED"/>
    <property type="match status" value="1"/>
</dbReference>
<name>A0A2A3YH71_9MICO</name>
<evidence type="ECO:0000256" key="3">
    <source>
        <dbReference type="ARBA" id="ARBA00022598"/>
    </source>
</evidence>
<evidence type="ECO:0000256" key="8">
    <source>
        <dbReference type="ARBA" id="ARBA00030592"/>
    </source>
</evidence>
<accession>A0A2A3YH71</accession>
<proteinExistence type="inferred from homology"/>
<comment type="caution">
    <text evidence="13">The sequence shown here is derived from an EMBL/GenBank/DDBJ whole genome shotgun (WGS) entry which is preliminary data.</text>
</comment>